<gene>
    <name evidence="2" type="ORF">M8C21_000583</name>
</gene>
<evidence type="ECO:0000313" key="3">
    <source>
        <dbReference type="Proteomes" id="UP001206925"/>
    </source>
</evidence>
<evidence type="ECO:0000313" key="2">
    <source>
        <dbReference type="EMBL" id="KAI7741739.1"/>
    </source>
</evidence>
<accession>A0AAD5CJM3</accession>
<reference evidence="2" key="1">
    <citation type="submission" date="2022-06" db="EMBL/GenBank/DDBJ databases">
        <title>Uncovering the hologenomic basis of an extraordinary plant invasion.</title>
        <authorList>
            <person name="Bieker V.C."/>
            <person name="Martin M.D."/>
            <person name="Gilbert T."/>
            <person name="Hodgins K."/>
            <person name="Battlay P."/>
            <person name="Petersen B."/>
            <person name="Wilson J."/>
        </authorList>
    </citation>
    <scope>NUCLEOTIDE SEQUENCE</scope>
    <source>
        <strain evidence="2">AA19_3_7</strain>
        <tissue evidence="2">Leaf</tissue>
    </source>
</reference>
<organism evidence="2 3">
    <name type="scientific">Ambrosia artemisiifolia</name>
    <name type="common">Common ragweed</name>
    <dbReference type="NCBI Taxonomy" id="4212"/>
    <lineage>
        <taxon>Eukaryota</taxon>
        <taxon>Viridiplantae</taxon>
        <taxon>Streptophyta</taxon>
        <taxon>Embryophyta</taxon>
        <taxon>Tracheophyta</taxon>
        <taxon>Spermatophyta</taxon>
        <taxon>Magnoliopsida</taxon>
        <taxon>eudicotyledons</taxon>
        <taxon>Gunneridae</taxon>
        <taxon>Pentapetalae</taxon>
        <taxon>asterids</taxon>
        <taxon>campanulids</taxon>
        <taxon>Asterales</taxon>
        <taxon>Asteraceae</taxon>
        <taxon>Asteroideae</taxon>
        <taxon>Heliantheae alliance</taxon>
        <taxon>Heliantheae</taxon>
        <taxon>Ambrosia</taxon>
    </lineage>
</organism>
<dbReference type="Proteomes" id="UP001206925">
    <property type="component" value="Unassembled WGS sequence"/>
</dbReference>
<comment type="caution">
    <text evidence="2">The sequence shown here is derived from an EMBL/GenBank/DDBJ whole genome shotgun (WGS) entry which is preliminary data.</text>
</comment>
<feature type="non-terminal residue" evidence="2">
    <location>
        <position position="1"/>
    </location>
</feature>
<feature type="region of interest" description="Disordered" evidence="1">
    <location>
        <begin position="1"/>
        <end position="27"/>
    </location>
</feature>
<sequence>RQTAGVTDKGFHFVHHPPPLPASSSTTWSASGLGFRRDILAPFVFNRRQQQLLRKRPDWRDMYWNCTKLEEDRPMTLQSVPVAANGD</sequence>
<dbReference type="AlphaFoldDB" id="A0AAD5CJM3"/>
<evidence type="ECO:0000256" key="1">
    <source>
        <dbReference type="SAM" id="MobiDB-lite"/>
    </source>
</evidence>
<name>A0AAD5CJM3_AMBAR</name>
<dbReference type="EMBL" id="JAMZMK010008134">
    <property type="protein sequence ID" value="KAI7741739.1"/>
    <property type="molecule type" value="Genomic_DNA"/>
</dbReference>
<protein>
    <submittedName>
        <fullName evidence="2">Uncharacterized protein</fullName>
    </submittedName>
</protein>
<proteinExistence type="predicted"/>
<keyword evidence="3" id="KW-1185">Reference proteome</keyword>